<protein>
    <submittedName>
        <fullName evidence="1">Uncharacterized protein</fullName>
    </submittedName>
</protein>
<evidence type="ECO:0000313" key="1">
    <source>
        <dbReference type="EMBL" id="KRK83559.1"/>
    </source>
</evidence>
<reference evidence="1 2" key="1">
    <citation type="journal article" date="2015" name="Genome Announc.">
        <title>Expanding the biotechnology potential of lactobacilli through comparative genomics of 213 strains and associated genera.</title>
        <authorList>
            <person name="Sun Z."/>
            <person name="Harris H.M."/>
            <person name="McCann A."/>
            <person name="Guo C."/>
            <person name="Argimon S."/>
            <person name="Zhang W."/>
            <person name="Yang X."/>
            <person name="Jeffery I.B."/>
            <person name="Cooney J.C."/>
            <person name="Kagawa T.F."/>
            <person name="Liu W."/>
            <person name="Song Y."/>
            <person name="Salvetti E."/>
            <person name="Wrobel A."/>
            <person name="Rasinkangas P."/>
            <person name="Parkhill J."/>
            <person name="Rea M.C."/>
            <person name="O'Sullivan O."/>
            <person name="Ritari J."/>
            <person name="Douillard F.P."/>
            <person name="Paul Ross R."/>
            <person name="Yang R."/>
            <person name="Briner A.E."/>
            <person name="Felis G.E."/>
            <person name="de Vos W.M."/>
            <person name="Barrangou R."/>
            <person name="Klaenhammer T.R."/>
            <person name="Caufield P.W."/>
            <person name="Cui Y."/>
            <person name="Zhang H."/>
            <person name="O'Toole P.W."/>
        </authorList>
    </citation>
    <scope>NUCLEOTIDE SEQUENCE [LARGE SCALE GENOMIC DNA]</scope>
    <source>
        <strain evidence="1 2">DSM 19674</strain>
    </source>
</reference>
<dbReference type="STRING" id="1423788.FC78_GL001516"/>
<keyword evidence="2" id="KW-1185">Reference proteome</keyword>
<gene>
    <name evidence="1" type="ORF">FC78_GL001516</name>
</gene>
<dbReference type="Proteomes" id="UP000051515">
    <property type="component" value="Unassembled WGS sequence"/>
</dbReference>
<name>A0A0R1KWS4_9LACO</name>
<sequence>MGGMNCGYSHYGQKNLEYAGQYAEVTKSIFDIQTEFGKANSYVESLVLNERTDSRESLIDLKSSQEHFERAIVSAKSAEEKIQKMQLTLQPLYRQNELHKEFVDPYSQKDQDRAYEFWNKMGMMPGKSESFDQVKLALQKDGDLEYLKILNSKISSLRNVLKDLLTEYSKESVKEDAMRGKLQLSIRDADNKITALTASALTKISQVSTEITSFCLIEYSTHTSLTGKEISYEEYSVLENEQKKEAQDA</sequence>
<dbReference type="OrthoDB" id="2990649at2"/>
<comment type="caution">
    <text evidence="1">The sequence shown here is derived from an EMBL/GenBank/DDBJ whole genome shotgun (WGS) entry which is preliminary data.</text>
</comment>
<dbReference type="EMBL" id="AZDY01000036">
    <property type="protein sequence ID" value="KRK83559.1"/>
    <property type="molecule type" value="Genomic_DNA"/>
</dbReference>
<dbReference type="RefSeq" id="WP_056951769.1">
    <property type="nucleotide sequence ID" value="NZ_AZDY01000036.1"/>
</dbReference>
<accession>A0A0R1KWS4</accession>
<organism evidence="1 2">
    <name type="scientific">Companilactobacillus bobalius DSM 19674</name>
    <dbReference type="NCBI Taxonomy" id="1423788"/>
    <lineage>
        <taxon>Bacteria</taxon>
        <taxon>Bacillati</taxon>
        <taxon>Bacillota</taxon>
        <taxon>Bacilli</taxon>
        <taxon>Lactobacillales</taxon>
        <taxon>Lactobacillaceae</taxon>
        <taxon>Companilactobacillus</taxon>
        <taxon>Companilactobacillus bobalius</taxon>
    </lineage>
</organism>
<proteinExistence type="predicted"/>
<dbReference type="AlphaFoldDB" id="A0A0R1KWS4"/>
<evidence type="ECO:0000313" key="2">
    <source>
        <dbReference type="Proteomes" id="UP000051515"/>
    </source>
</evidence>
<dbReference type="PATRIC" id="fig|1423788.3.peg.1562"/>